<evidence type="ECO:0000256" key="6">
    <source>
        <dbReference type="ARBA" id="ARBA00022801"/>
    </source>
</evidence>
<reference evidence="9" key="1">
    <citation type="submission" date="2025-08" db="UniProtKB">
        <authorList>
            <consortium name="Ensembl"/>
        </authorList>
    </citation>
    <scope>IDENTIFICATION</scope>
</reference>
<dbReference type="Pfam" id="PF13359">
    <property type="entry name" value="DDE_Tnp_4"/>
    <property type="match status" value="1"/>
</dbReference>
<keyword evidence="4" id="KW-0540">Nuclease</keyword>
<comment type="similarity">
    <text evidence="3">Belongs to the HARBI1 family.</text>
</comment>
<comment type="cofactor">
    <cofactor evidence="1">
        <name>a divalent metal cation</name>
        <dbReference type="ChEBI" id="CHEBI:60240"/>
    </cofactor>
</comment>
<dbReference type="GeneTree" id="ENSGT00940000163250"/>
<evidence type="ECO:0000313" key="10">
    <source>
        <dbReference type="Proteomes" id="UP001108240"/>
    </source>
</evidence>
<evidence type="ECO:0000256" key="3">
    <source>
        <dbReference type="ARBA" id="ARBA00006958"/>
    </source>
</evidence>
<dbReference type="Ensembl" id="ENSCCRT00000183212.1">
    <property type="protein sequence ID" value="ENSCCRP00000157229.1"/>
    <property type="gene ID" value="ENSCCRG00000077707.1"/>
</dbReference>
<evidence type="ECO:0000313" key="9">
    <source>
        <dbReference type="Ensembl" id="ENSCCRP00000157229.1"/>
    </source>
</evidence>
<protein>
    <recommendedName>
        <fullName evidence="8">DDE Tnp4 domain-containing protein</fullName>
    </recommendedName>
</protein>
<name>A0A9J8BH80_CYPCA</name>
<keyword evidence="7" id="KW-0539">Nucleus</keyword>
<dbReference type="Proteomes" id="UP001108240">
    <property type="component" value="Unplaced"/>
</dbReference>
<evidence type="ECO:0000256" key="7">
    <source>
        <dbReference type="ARBA" id="ARBA00023242"/>
    </source>
</evidence>
<sequence>YTTPGQYTGHFRLALSTHINAASNPLFHVVSVRRIIPYPQSDHWWDTIIEDFTPIQFLRVKHVMGRRNTNYRLCVPVCNHVAVAIWKLAIRTISNLFGVGLSTVCNCLEEFCNTVIKVRLPVHLRFPDADKLLEMASFFNNQWRVPQCVGSVHDARVLGELHLWDVLSDEELLGQNKVTICGCDVGHYLIGDPAYPMQNWFMKPFSDTGRLTPEQHTYNYRLRSARSVVEMSFGKLKGRWRCLLKRNDCKLELSKKMALICCVLHNICEEHGDNFTEEHPDGTVNIQAPVRAFPNLNQTFVFIKMFNLKKDLIQLFIKLRKM</sequence>
<accession>A0A9J8BH80</accession>
<evidence type="ECO:0000256" key="4">
    <source>
        <dbReference type="ARBA" id="ARBA00022722"/>
    </source>
</evidence>
<evidence type="ECO:0000256" key="1">
    <source>
        <dbReference type="ARBA" id="ARBA00001968"/>
    </source>
</evidence>
<proteinExistence type="inferred from homology"/>
<keyword evidence="5" id="KW-0479">Metal-binding</keyword>
<reference evidence="9" key="2">
    <citation type="submission" date="2025-09" db="UniProtKB">
        <authorList>
            <consortium name="Ensembl"/>
        </authorList>
    </citation>
    <scope>IDENTIFICATION</scope>
</reference>
<dbReference type="GO" id="GO:0016787">
    <property type="term" value="F:hydrolase activity"/>
    <property type="evidence" value="ECO:0007669"/>
    <property type="project" value="UniProtKB-KW"/>
</dbReference>
<dbReference type="PANTHER" id="PTHR22930">
    <property type="match status" value="1"/>
</dbReference>
<organism evidence="9 10">
    <name type="scientific">Cyprinus carpio carpio</name>
    <dbReference type="NCBI Taxonomy" id="630221"/>
    <lineage>
        <taxon>Eukaryota</taxon>
        <taxon>Metazoa</taxon>
        <taxon>Chordata</taxon>
        <taxon>Craniata</taxon>
        <taxon>Vertebrata</taxon>
        <taxon>Euteleostomi</taxon>
        <taxon>Actinopterygii</taxon>
        <taxon>Neopterygii</taxon>
        <taxon>Teleostei</taxon>
        <taxon>Ostariophysi</taxon>
        <taxon>Cypriniformes</taxon>
        <taxon>Cyprinidae</taxon>
        <taxon>Cyprininae</taxon>
        <taxon>Cyprinus</taxon>
    </lineage>
</organism>
<dbReference type="InterPro" id="IPR027806">
    <property type="entry name" value="HARBI1_dom"/>
</dbReference>
<comment type="subcellular location">
    <subcellularLocation>
        <location evidence="2">Nucleus</location>
    </subcellularLocation>
</comment>
<evidence type="ECO:0000256" key="2">
    <source>
        <dbReference type="ARBA" id="ARBA00004123"/>
    </source>
</evidence>
<dbReference type="InterPro" id="IPR045249">
    <property type="entry name" value="HARBI1-like"/>
</dbReference>
<dbReference type="OMA" id="CDVGHYL"/>
<evidence type="ECO:0000259" key="8">
    <source>
        <dbReference type="Pfam" id="PF13359"/>
    </source>
</evidence>
<dbReference type="GO" id="GO:0004518">
    <property type="term" value="F:nuclease activity"/>
    <property type="evidence" value="ECO:0007669"/>
    <property type="project" value="UniProtKB-KW"/>
</dbReference>
<dbReference type="PANTHER" id="PTHR22930:SF236">
    <property type="entry name" value="PROTEIN ALP1-LIKE-RELATED"/>
    <property type="match status" value="1"/>
</dbReference>
<dbReference type="GO" id="GO:0005634">
    <property type="term" value="C:nucleus"/>
    <property type="evidence" value="ECO:0007669"/>
    <property type="project" value="UniProtKB-SubCell"/>
</dbReference>
<dbReference type="AlphaFoldDB" id="A0A9J8BH80"/>
<dbReference type="GO" id="GO:0046872">
    <property type="term" value="F:metal ion binding"/>
    <property type="evidence" value="ECO:0007669"/>
    <property type="project" value="UniProtKB-KW"/>
</dbReference>
<keyword evidence="10" id="KW-1185">Reference proteome</keyword>
<evidence type="ECO:0000256" key="5">
    <source>
        <dbReference type="ARBA" id="ARBA00022723"/>
    </source>
</evidence>
<feature type="domain" description="DDE Tnp4" evidence="8">
    <location>
        <begin position="148"/>
        <end position="266"/>
    </location>
</feature>
<keyword evidence="6" id="KW-0378">Hydrolase</keyword>